<organism evidence="1 2">
    <name type="scientific">Bradyrhizobium elkanii</name>
    <dbReference type="NCBI Taxonomy" id="29448"/>
    <lineage>
        <taxon>Bacteria</taxon>
        <taxon>Pseudomonadati</taxon>
        <taxon>Pseudomonadota</taxon>
        <taxon>Alphaproteobacteria</taxon>
        <taxon>Hyphomicrobiales</taxon>
        <taxon>Nitrobacteraceae</taxon>
        <taxon>Bradyrhizobium</taxon>
    </lineage>
</organism>
<gene>
    <name evidence="1" type="ORF">JOH49_004044</name>
</gene>
<sequence length="111" mass="12357">MQPDLFSWSESRALPSNAAMPWSDAEYDRLANLYVEMRGDARAIAAKMGRSATAIWTKASYLGLAVTGNDVKLRKCLGDGCRGQKLFMSPDKGTRICPRCKSDRHLPWGVY</sequence>
<name>A0A8I2C6F1_BRAEL</name>
<evidence type="ECO:0000313" key="1">
    <source>
        <dbReference type="EMBL" id="MBP1294291.1"/>
    </source>
</evidence>
<dbReference type="RefSeq" id="WP_209944312.1">
    <property type="nucleotide sequence ID" value="NZ_JAFICZ010000001.1"/>
</dbReference>
<dbReference type="Proteomes" id="UP000673383">
    <property type="component" value="Unassembled WGS sequence"/>
</dbReference>
<accession>A0A8I2C6F1</accession>
<dbReference type="EMBL" id="JAFICZ010000001">
    <property type="protein sequence ID" value="MBP1294291.1"/>
    <property type="molecule type" value="Genomic_DNA"/>
</dbReference>
<reference evidence="1" key="1">
    <citation type="submission" date="2021-02" db="EMBL/GenBank/DDBJ databases">
        <title>Genomic Encyclopedia of Type Strains, Phase IV (KMG-V): Genome sequencing to study the core and pangenomes of soil and plant-associated prokaryotes.</title>
        <authorList>
            <person name="Whitman W."/>
        </authorList>
    </citation>
    <scope>NUCLEOTIDE SEQUENCE</scope>
    <source>
        <strain evidence="1">USDA 406</strain>
    </source>
</reference>
<comment type="caution">
    <text evidence="1">The sequence shown here is derived from an EMBL/GenBank/DDBJ whole genome shotgun (WGS) entry which is preliminary data.</text>
</comment>
<protein>
    <submittedName>
        <fullName evidence="1">Uncharacterized protein</fullName>
    </submittedName>
</protein>
<dbReference type="AlphaFoldDB" id="A0A8I2C6F1"/>
<proteinExistence type="predicted"/>
<evidence type="ECO:0000313" key="2">
    <source>
        <dbReference type="Proteomes" id="UP000673383"/>
    </source>
</evidence>